<dbReference type="EMBL" id="JALJOV010000517">
    <property type="protein sequence ID" value="KAK9863102.1"/>
    <property type="molecule type" value="Genomic_DNA"/>
</dbReference>
<keyword evidence="2" id="KW-1185">Reference proteome</keyword>
<dbReference type="AlphaFoldDB" id="A0AAW1T373"/>
<evidence type="ECO:0000313" key="1">
    <source>
        <dbReference type="EMBL" id="KAK9863102.1"/>
    </source>
</evidence>
<evidence type="ECO:0008006" key="3">
    <source>
        <dbReference type="Google" id="ProtNLM"/>
    </source>
</evidence>
<gene>
    <name evidence="1" type="ORF">WJX84_011710</name>
</gene>
<organism evidence="1 2">
    <name type="scientific">Apatococcus fuscideae</name>
    <dbReference type="NCBI Taxonomy" id="2026836"/>
    <lineage>
        <taxon>Eukaryota</taxon>
        <taxon>Viridiplantae</taxon>
        <taxon>Chlorophyta</taxon>
        <taxon>core chlorophytes</taxon>
        <taxon>Trebouxiophyceae</taxon>
        <taxon>Chlorellales</taxon>
        <taxon>Chlorellaceae</taxon>
        <taxon>Apatococcus</taxon>
    </lineage>
</organism>
<dbReference type="InterPro" id="IPR025444">
    <property type="entry name" value="Monooxy_af470"/>
</dbReference>
<dbReference type="Proteomes" id="UP001485043">
    <property type="component" value="Unassembled WGS sequence"/>
</dbReference>
<accession>A0AAW1T373</accession>
<dbReference type="Pfam" id="PF13826">
    <property type="entry name" value="Monooxy_af470-like"/>
    <property type="match status" value="1"/>
</dbReference>
<name>A0AAW1T373_9CHLO</name>
<sequence length="150" mass="17165">MAGRCTAAPPSTDMVVIVLGLQIRQVWRMTEFLLVDFYCSYCSFHAMTWGSRSCCLSTFEYLPDSDVQKYVPTFLSVKKPFPISSGNPIIAIQYWRSFDDLIAYSRRPANQHFRRWVNFSQKLKAGNVKSVGLYHEDVPRTLVATVTPKV</sequence>
<evidence type="ECO:0000313" key="2">
    <source>
        <dbReference type="Proteomes" id="UP001485043"/>
    </source>
</evidence>
<proteinExistence type="predicted"/>
<reference evidence="1 2" key="1">
    <citation type="journal article" date="2024" name="Nat. Commun.">
        <title>Phylogenomics reveals the evolutionary origins of lichenization in chlorophyte algae.</title>
        <authorList>
            <person name="Puginier C."/>
            <person name="Libourel C."/>
            <person name="Otte J."/>
            <person name="Skaloud P."/>
            <person name="Haon M."/>
            <person name="Grisel S."/>
            <person name="Petersen M."/>
            <person name="Berrin J.G."/>
            <person name="Delaux P.M."/>
            <person name="Dal Grande F."/>
            <person name="Keller J."/>
        </authorList>
    </citation>
    <scope>NUCLEOTIDE SEQUENCE [LARGE SCALE GENOMIC DNA]</scope>
    <source>
        <strain evidence="1 2">SAG 2523</strain>
    </source>
</reference>
<protein>
    <recommendedName>
        <fullName evidence="3">DUF4188 domain-containing protein</fullName>
    </recommendedName>
</protein>
<comment type="caution">
    <text evidence="1">The sequence shown here is derived from an EMBL/GenBank/DDBJ whole genome shotgun (WGS) entry which is preliminary data.</text>
</comment>